<dbReference type="GO" id="GO:0005524">
    <property type="term" value="F:ATP binding"/>
    <property type="evidence" value="ECO:0007669"/>
    <property type="project" value="UniProtKB-KW"/>
</dbReference>
<reference evidence="7 8" key="1">
    <citation type="submission" date="2014-06" db="EMBL/GenBank/DDBJ databases">
        <authorList>
            <person name="Swart Estienne"/>
        </authorList>
    </citation>
    <scope>NUCLEOTIDE SEQUENCE [LARGE SCALE GENOMIC DNA]</scope>
    <source>
        <strain evidence="7 8">130c</strain>
    </source>
</reference>
<protein>
    <submittedName>
        <fullName evidence="7">Tubulin-tyrosine ligase family protein</fullName>
    </submittedName>
</protein>
<dbReference type="GO" id="GO:0015630">
    <property type="term" value="C:microtubule cytoskeleton"/>
    <property type="evidence" value="ECO:0007669"/>
    <property type="project" value="TreeGrafter"/>
</dbReference>
<name>A0A078B1T1_STYLE</name>
<keyword evidence="4" id="KW-0547">Nucleotide-binding</keyword>
<keyword evidence="8" id="KW-1185">Reference proteome</keyword>
<evidence type="ECO:0000256" key="1">
    <source>
        <dbReference type="ARBA" id="ARBA00004496"/>
    </source>
</evidence>
<keyword evidence="6" id="KW-0175">Coiled coil</keyword>
<dbReference type="OMA" id="RGWHENS"/>
<sequence>MEKTQMSIHSVVAHSPVKNVNVTEDKTAEIVFGEVIFPKIQNSNFANKNLVNITPKHNPKAKTLFSNSISKKQSNMLLNQKPQLPPQSNTQKFIMQNRQKQSFVESLIDKNLINIEQANRNQDLNKIRNQNEIHNYNNVGRRSSSQTSQIDNARKLQENPQRSLWGTNTNFKSTLIDSSNTRQQSIKKENVKPGSKVVRHMNQTLSPQNLHQMLSQQTSALNIDDKIVLSKLNQEQNHFNSTVGSFSQLVQIQPVNTQKQQAQAKAQKYIEILQQKKKKAQEKNEEQKISSVQQAEEVYNYQTTIDFKKQIEGPSEEFLARQEKAKNPQPAIDDWQLYRKRFKLAPDTKIFIVVGGYQSLRQALVERGWHENSDRNSQIFDMKFAVKMVDVCTSDLQDFQMVNHFFKNNLITTKTGLCQSLKSLVWWNNVEIDTFFPKCFDLTDDAELDDFKNEFRFIKNVELMVTDREWEVIGKESLSAEFIDSLHQQKWFQRVYGFFQMDTQEFINHQIEISGEKQNYNHDVDCMIQNYYMNYCRNITEVFAQKFPQYKINGRFNTWIAKPGGKSRGRGIKVFRSYEKILQYVKAVRGRSFVVQKYIENPLILCRKKFDIRQWVLVTDWNPLTVWIYKECYIRFSPIDYDITKINDKFMHLTNNAIVSKSDKFQESEIEGNMWNCDEFSTHLQELFQRDVFQEDIWPQIQKYVTCSLQSVQDMVENRKNSFEFLGYDFMVDEDLKVWLIEVNSSPSMDLSTHVTERLVKLVLNDLPKVILDYPRAKKKSQCDTGGFILCHKNKFQVDRPRDAMNINLQVDDWDKSKKSGTVELEDEKYWYKDWDKTSATEADILMVKQAIQRLNKEVTQ</sequence>
<dbReference type="Pfam" id="PF03133">
    <property type="entry name" value="TTL"/>
    <property type="match status" value="1"/>
</dbReference>
<dbReference type="EMBL" id="CCKQ01015439">
    <property type="protein sequence ID" value="CDW87253.1"/>
    <property type="molecule type" value="Genomic_DNA"/>
</dbReference>
<gene>
    <name evidence="7" type="primary">Contig5486.g5866</name>
    <name evidence="7" type="ORF">STYLEM_16356</name>
</gene>
<dbReference type="PROSITE" id="PS51221">
    <property type="entry name" value="TTL"/>
    <property type="match status" value="1"/>
</dbReference>
<evidence type="ECO:0000256" key="4">
    <source>
        <dbReference type="ARBA" id="ARBA00022741"/>
    </source>
</evidence>
<dbReference type="Proteomes" id="UP000039865">
    <property type="component" value="Unassembled WGS sequence"/>
</dbReference>
<keyword evidence="5" id="KW-0067">ATP-binding</keyword>
<dbReference type="InterPro" id="IPR051437">
    <property type="entry name" value="TTLL_monoglycylase"/>
</dbReference>
<keyword evidence="2" id="KW-0963">Cytoplasm</keyword>
<accession>A0A078B1T1</accession>
<evidence type="ECO:0000256" key="2">
    <source>
        <dbReference type="ARBA" id="ARBA00022490"/>
    </source>
</evidence>
<evidence type="ECO:0000256" key="6">
    <source>
        <dbReference type="SAM" id="Coils"/>
    </source>
</evidence>
<dbReference type="SUPFAM" id="SSF56059">
    <property type="entry name" value="Glutathione synthetase ATP-binding domain-like"/>
    <property type="match status" value="1"/>
</dbReference>
<dbReference type="PANTHER" id="PTHR45870:SF2">
    <property type="entry name" value="TUBULIN MONOGLYCYLASE TTLL3"/>
    <property type="match status" value="1"/>
</dbReference>
<dbReference type="Gene3D" id="3.30.470.20">
    <property type="entry name" value="ATP-grasp fold, B domain"/>
    <property type="match status" value="1"/>
</dbReference>
<dbReference type="GO" id="GO:0070736">
    <property type="term" value="F:protein-glycine ligase activity, initiating"/>
    <property type="evidence" value="ECO:0007669"/>
    <property type="project" value="TreeGrafter"/>
</dbReference>
<dbReference type="GO" id="GO:0005737">
    <property type="term" value="C:cytoplasm"/>
    <property type="evidence" value="ECO:0007669"/>
    <property type="project" value="UniProtKB-SubCell"/>
</dbReference>
<dbReference type="PANTHER" id="PTHR45870">
    <property type="entry name" value="TUBULIN MONOGLYCYLASE TTLL3"/>
    <property type="match status" value="1"/>
</dbReference>
<evidence type="ECO:0000313" key="7">
    <source>
        <dbReference type="EMBL" id="CDW87253.1"/>
    </source>
</evidence>
<organism evidence="7 8">
    <name type="scientific">Stylonychia lemnae</name>
    <name type="common">Ciliate</name>
    <dbReference type="NCBI Taxonomy" id="5949"/>
    <lineage>
        <taxon>Eukaryota</taxon>
        <taxon>Sar</taxon>
        <taxon>Alveolata</taxon>
        <taxon>Ciliophora</taxon>
        <taxon>Intramacronucleata</taxon>
        <taxon>Spirotrichea</taxon>
        <taxon>Stichotrichia</taxon>
        <taxon>Sporadotrichida</taxon>
        <taxon>Oxytrichidae</taxon>
        <taxon>Stylonychinae</taxon>
        <taxon>Stylonychia</taxon>
    </lineage>
</organism>
<keyword evidence="3 7" id="KW-0436">Ligase</keyword>
<evidence type="ECO:0000256" key="3">
    <source>
        <dbReference type="ARBA" id="ARBA00022598"/>
    </source>
</evidence>
<proteinExistence type="predicted"/>
<feature type="coiled-coil region" evidence="6">
    <location>
        <begin position="259"/>
        <end position="290"/>
    </location>
</feature>
<dbReference type="OrthoDB" id="10255472at2759"/>
<dbReference type="AlphaFoldDB" id="A0A078B1T1"/>
<comment type="subcellular location">
    <subcellularLocation>
        <location evidence="1">Cytoplasm</location>
    </subcellularLocation>
</comment>
<evidence type="ECO:0000256" key="5">
    <source>
        <dbReference type="ARBA" id="ARBA00022840"/>
    </source>
</evidence>
<evidence type="ECO:0000313" key="8">
    <source>
        <dbReference type="Proteomes" id="UP000039865"/>
    </source>
</evidence>
<dbReference type="InterPro" id="IPR004344">
    <property type="entry name" value="TTL/TTLL_fam"/>
</dbReference>
<dbReference type="InParanoid" id="A0A078B1T1"/>